<dbReference type="InterPro" id="IPR050706">
    <property type="entry name" value="Cyclic-di-GMP_PDE-like"/>
</dbReference>
<dbReference type="SUPFAM" id="SSF141868">
    <property type="entry name" value="EAL domain-like"/>
    <property type="match status" value="1"/>
</dbReference>
<dbReference type="InterPro" id="IPR035919">
    <property type="entry name" value="EAL_sf"/>
</dbReference>
<organism evidence="2 3">
    <name type="scientific">Shimia aestuarii</name>
    <dbReference type="NCBI Taxonomy" id="254406"/>
    <lineage>
        <taxon>Bacteria</taxon>
        <taxon>Pseudomonadati</taxon>
        <taxon>Pseudomonadota</taxon>
        <taxon>Alphaproteobacteria</taxon>
        <taxon>Rhodobacterales</taxon>
        <taxon>Roseobacteraceae</taxon>
    </lineage>
</organism>
<dbReference type="AlphaFoldDB" id="A0A1I4HYB1"/>
<dbReference type="Proteomes" id="UP000199144">
    <property type="component" value="Unassembled WGS sequence"/>
</dbReference>
<dbReference type="InterPro" id="IPR001633">
    <property type="entry name" value="EAL_dom"/>
</dbReference>
<evidence type="ECO:0000313" key="3">
    <source>
        <dbReference type="Proteomes" id="UP000199144"/>
    </source>
</evidence>
<gene>
    <name evidence="2" type="ORF">SAMN04488042_101324</name>
</gene>
<dbReference type="GO" id="GO:0071111">
    <property type="term" value="F:cyclic-guanylate-specific phosphodiesterase activity"/>
    <property type="evidence" value="ECO:0007669"/>
    <property type="project" value="InterPro"/>
</dbReference>
<keyword evidence="3" id="KW-1185">Reference proteome</keyword>
<evidence type="ECO:0000313" key="2">
    <source>
        <dbReference type="EMBL" id="SFL47105.1"/>
    </source>
</evidence>
<dbReference type="CDD" id="cd01948">
    <property type="entry name" value="EAL"/>
    <property type="match status" value="1"/>
</dbReference>
<dbReference type="PROSITE" id="PS50883">
    <property type="entry name" value="EAL"/>
    <property type="match status" value="1"/>
</dbReference>
<feature type="domain" description="EAL" evidence="1">
    <location>
        <begin position="30"/>
        <end position="280"/>
    </location>
</feature>
<protein>
    <submittedName>
        <fullName evidence="2">EAL domain, c-di-GMP-specific phosphodiesterase class I (Or its enzymatically inactive variant)</fullName>
    </submittedName>
</protein>
<dbReference type="STRING" id="254406.SAMN04488042_101324"/>
<dbReference type="PANTHER" id="PTHR33121">
    <property type="entry name" value="CYCLIC DI-GMP PHOSPHODIESTERASE PDEF"/>
    <property type="match status" value="1"/>
</dbReference>
<accession>A0A1I4HYB1</accession>
<dbReference type="EMBL" id="FOTQ01000001">
    <property type="protein sequence ID" value="SFL47105.1"/>
    <property type="molecule type" value="Genomic_DNA"/>
</dbReference>
<sequence>MIGQKKNKPRKGKTTRAERNALEYAVSARDQGALDMVTAAIRHKQVMLAFQPIVSTRDTDRPAFYEGLIRVLDDTGRIIPAKDFMSAVETTELGRQLDCLALELGLETLADQPNLRLSINMSARSIGYGPWGDVLRRTVGGNADLGDRLILEISETSVNQVPDIVQNFMTDMRARNVSFALDDYGAGMTSLRVFRDFDFDFIKLDGSFSRDICTNRANQVLASAVAAIAHKFDMMSIASRVESPADARVLGELGFDALQGFAFGAPTVSPPWVRKAAVRQARG</sequence>
<reference evidence="2 3" key="1">
    <citation type="submission" date="2016-10" db="EMBL/GenBank/DDBJ databases">
        <authorList>
            <person name="de Groot N.N."/>
        </authorList>
    </citation>
    <scope>NUCLEOTIDE SEQUENCE [LARGE SCALE GENOMIC DNA]</scope>
    <source>
        <strain evidence="2 3">DSM 15283</strain>
    </source>
</reference>
<dbReference type="SMART" id="SM00052">
    <property type="entry name" value="EAL"/>
    <property type="match status" value="1"/>
</dbReference>
<name>A0A1I4HYB1_9RHOB</name>
<evidence type="ECO:0000259" key="1">
    <source>
        <dbReference type="PROSITE" id="PS50883"/>
    </source>
</evidence>
<proteinExistence type="predicted"/>
<dbReference type="Pfam" id="PF00563">
    <property type="entry name" value="EAL"/>
    <property type="match status" value="1"/>
</dbReference>
<dbReference type="PANTHER" id="PTHR33121:SF79">
    <property type="entry name" value="CYCLIC DI-GMP PHOSPHODIESTERASE PDED-RELATED"/>
    <property type="match status" value="1"/>
</dbReference>
<dbReference type="Gene3D" id="3.20.20.450">
    <property type="entry name" value="EAL domain"/>
    <property type="match status" value="1"/>
</dbReference>
<dbReference type="OrthoDB" id="23692at2"/>
<dbReference type="RefSeq" id="WP_093090249.1">
    <property type="nucleotide sequence ID" value="NZ_FOTQ01000001.1"/>
</dbReference>